<keyword evidence="1" id="KW-0812">Transmembrane</keyword>
<proteinExistence type="predicted"/>
<keyword evidence="1" id="KW-0472">Membrane</keyword>
<dbReference type="AlphaFoldDB" id="A0ABD6EW06"/>
<gene>
    <name evidence="2" type="ORF">AB6A40_008380</name>
</gene>
<evidence type="ECO:0000313" key="3">
    <source>
        <dbReference type="Proteomes" id="UP001608902"/>
    </source>
</evidence>
<keyword evidence="3" id="KW-1185">Reference proteome</keyword>
<dbReference type="Proteomes" id="UP001608902">
    <property type="component" value="Unassembled WGS sequence"/>
</dbReference>
<dbReference type="EMBL" id="JBGFUD010007656">
    <property type="protein sequence ID" value="MFH4981671.1"/>
    <property type="molecule type" value="Genomic_DNA"/>
</dbReference>
<feature type="transmembrane region" description="Helical" evidence="1">
    <location>
        <begin position="20"/>
        <end position="44"/>
    </location>
</feature>
<accession>A0ABD6EW06</accession>
<name>A0ABD6EW06_9BILA</name>
<organism evidence="2 3">
    <name type="scientific">Gnathostoma spinigerum</name>
    <dbReference type="NCBI Taxonomy" id="75299"/>
    <lineage>
        <taxon>Eukaryota</taxon>
        <taxon>Metazoa</taxon>
        <taxon>Ecdysozoa</taxon>
        <taxon>Nematoda</taxon>
        <taxon>Chromadorea</taxon>
        <taxon>Rhabditida</taxon>
        <taxon>Spirurina</taxon>
        <taxon>Gnathostomatomorpha</taxon>
        <taxon>Gnathostomatoidea</taxon>
        <taxon>Gnathostomatidae</taxon>
        <taxon>Gnathostoma</taxon>
    </lineage>
</organism>
<protein>
    <submittedName>
        <fullName evidence="2">Uncharacterized protein</fullName>
    </submittedName>
</protein>
<reference evidence="2 3" key="1">
    <citation type="submission" date="2024-08" db="EMBL/GenBank/DDBJ databases">
        <title>Gnathostoma spinigerum genome.</title>
        <authorList>
            <person name="Gonzalez-Bertolin B."/>
            <person name="Monzon S."/>
            <person name="Zaballos A."/>
            <person name="Jimenez P."/>
            <person name="Dekumyoy P."/>
            <person name="Varona S."/>
            <person name="Cuesta I."/>
            <person name="Sumanam S."/>
            <person name="Adisakwattana P."/>
            <person name="Gasser R.B."/>
            <person name="Hernandez-Gonzalez A."/>
            <person name="Young N.D."/>
            <person name="Perteguer M.J."/>
        </authorList>
    </citation>
    <scope>NUCLEOTIDE SEQUENCE [LARGE SCALE GENOMIC DNA]</scope>
    <source>
        <strain evidence="2">AL3</strain>
        <tissue evidence="2">Liver</tissue>
    </source>
</reference>
<sequence length="113" mass="13138">MKQSRKHDDNRWNQIHCIKYIMTSLTKLNGVFSPLLGILGILTYKKKHAIPQYQEYFATAHNAENDEAEQLYKIQDVELSARQRFAIAQEDFRGIFGSSLGNDEGLFVKFRIE</sequence>
<comment type="caution">
    <text evidence="2">The sequence shown here is derived from an EMBL/GenBank/DDBJ whole genome shotgun (WGS) entry which is preliminary data.</text>
</comment>
<evidence type="ECO:0000313" key="2">
    <source>
        <dbReference type="EMBL" id="MFH4981671.1"/>
    </source>
</evidence>
<evidence type="ECO:0000256" key="1">
    <source>
        <dbReference type="SAM" id="Phobius"/>
    </source>
</evidence>
<keyword evidence="1" id="KW-1133">Transmembrane helix</keyword>